<protein>
    <submittedName>
        <fullName evidence="10">Lactose permease</fullName>
    </submittedName>
</protein>
<evidence type="ECO:0000313" key="11">
    <source>
        <dbReference type="Proteomes" id="UP000813385"/>
    </source>
</evidence>
<dbReference type="SUPFAM" id="SSF103473">
    <property type="entry name" value="MFS general substrate transporter"/>
    <property type="match status" value="1"/>
</dbReference>
<dbReference type="Gene3D" id="1.20.1250.20">
    <property type="entry name" value="MFS general substrate transporter like domains"/>
    <property type="match status" value="1"/>
</dbReference>
<dbReference type="AlphaFoldDB" id="A0A8K0TEF4"/>
<evidence type="ECO:0000256" key="7">
    <source>
        <dbReference type="RuleBase" id="RU003346"/>
    </source>
</evidence>
<keyword evidence="5 8" id="KW-1133">Transmembrane helix</keyword>
<comment type="caution">
    <text evidence="10">The sequence shown here is derived from an EMBL/GenBank/DDBJ whole genome shotgun (WGS) entry which is preliminary data.</text>
</comment>
<dbReference type="PROSITE" id="PS00216">
    <property type="entry name" value="SUGAR_TRANSPORT_1"/>
    <property type="match status" value="1"/>
</dbReference>
<sequence>MSAQPEPSLSKEEQLAVTDKLDDRHEHVEGAVADLADRAAEVYCNPWTKSMFRLYGCLLITYFCGCLNGYDGSLMGGLNAMKSYQNFFGTSPTGSQTGFIFAIYNIGSIAALPFTGPINDYLGRRMGMFAGALLIIIGTCVQAPSTNLNMFIVGRFVLGFGVSFCSVSAPCYVSEMSHPRWRGIHTGLYNCMWWLGAIVASWAIFGCSKWQNSYAFRVPIWGQLFSSVIVATGVWFVPESPRWLMANGRTEQARAVLAKYHGEGLPDHPMVLLQMEEMKHSIKLDASDKQWWDYRELFMTRSARRRLLCVLGMAAFGQLSGNSITGYYFPVMIEQAGITSESIQLMLNGINPVLCFIASILGARFSDKIGRRPLLLYSIFFCSICFAVMTGTSKVATEAGGNPSAANATIVFVFLFGVVFSFGWTPLQTMYIVETLTTTTRAKGTAVSNMTSAAASTIIQYASAPAFEQIGYYFYIFFIFWDIFEGVFIYFFWPETKERTLEELDEVFDAPNPVKKSLMKRDASTVANTLGVGPVHNDA</sequence>
<dbReference type="GO" id="GO:0016020">
    <property type="term" value="C:membrane"/>
    <property type="evidence" value="ECO:0007669"/>
    <property type="project" value="UniProtKB-SubCell"/>
</dbReference>
<name>A0A8K0TEF4_9PEZI</name>
<dbReference type="InterPro" id="IPR050360">
    <property type="entry name" value="MFS_Sugar_Transporters"/>
</dbReference>
<dbReference type="InterPro" id="IPR036259">
    <property type="entry name" value="MFS_trans_sf"/>
</dbReference>
<dbReference type="GO" id="GO:0005351">
    <property type="term" value="F:carbohydrate:proton symporter activity"/>
    <property type="evidence" value="ECO:0007669"/>
    <property type="project" value="TreeGrafter"/>
</dbReference>
<dbReference type="OrthoDB" id="6133115at2759"/>
<feature type="transmembrane region" description="Helical" evidence="8">
    <location>
        <begin position="220"/>
        <end position="237"/>
    </location>
</feature>
<dbReference type="Pfam" id="PF00083">
    <property type="entry name" value="Sugar_tr"/>
    <property type="match status" value="1"/>
</dbReference>
<evidence type="ECO:0000256" key="4">
    <source>
        <dbReference type="ARBA" id="ARBA00022692"/>
    </source>
</evidence>
<evidence type="ECO:0000256" key="5">
    <source>
        <dbReference type="ARBA" id="ARBA00022989"/>
    </source>
</evidence>
<feature type="transmembrane region" description="Helical" evidence="8">
    <location>
        <begin position="96"/>
        <end position="114"/>
    </location>
</feature>
<dbReference type="FunFam" id="1.20.1250.20:FF:000217">
    <property type="entry name" value="MFS lactose permease, putative"/>
    <property type="match status" value="1"/>
</dbReference>
<keyword evidence="6 8" id="KW-0472">Membrane</keyword>
<feature type="transmembrane region" description="Helical" evidence="8">
    <location>
        <begin position="342"/>
        <end position="362"/>
    </location>
</feature>
<feature type="transmembrane region" description="Helical" evidence="8">
    <location>
        <begin position="186"/>
        <end position="205"/>
    </location>
</feature>
<organism evidence="10 11">
    <name type="scientific">Plectosphaerella cucumerina</name>
    <dbReference type="NCBI Taxonomy" id="40658"/>
    <lineage>
        <taxon>Eukaryota</taxon>
        <taxon>Fungi</taxon>
        <taxon>Dikarya</taxon>
        <taxon>Ascomycota</taxon>
        <taxon>Pezizomycotina</taxon>
        <taxon>Sordariomycetes</taxon>
        <taxon>Hypocreomycetidae</taxon>
        <taxon>Glomerellales</taxon>
        <taxon>Plectosphaerellaceae</taxon>
        <taxon>Plectosphaerella</taxon>
    </lineage>
</organism>
<feature type="domain" description="Major facilitator superfamily (MFS) profile" evidence="9">
    <location>
        <begin position="57"/>
        <end position="497"/>
    </location>
</feature>
<dbReference type="InterPro" id="IPR005829">
    <property type="entry name" value="Sugar_transporter_CS"/>
</dbReference>
<comment type="similarity">
    <text evidence="2 7">Belongs to the major facilitator superfamily. Sugar transporter (TC 2.A.1.1) family.</text>
</comment>
<feature type="transmembrane region" description="Helical" evidence="8">
    <location>
        <begin position="405"/>
        <end position="425"/>
    </location>
</feature>
<evidence type="ECO:0000256" key="3">
    <source>
        <dbReference type="ARBA" id="ARBA00022448"/>
    </source>
</evidence>
<evidence type="ECO:0000256" key="8">
    <source>
        <dbReference type="SAM" id="Phobius"/>
    </source>
</evidence>
<evidence type="ECO:0000256" key="2">
    <source>
        <dbReference type="ARBA" id="ARBA00010992"/>
    </source>
</evidence>
<dbReference type="InterPro" id="IPR005828">
    <property type="entry name" value="MFS_sugar_transport-like"/>
</dbReference>
<dbReference type="PRINTS" id="PR00171">
    <property type="entry name" value="SUGRTRNSPORT"/>
</dbReference>
<evidence type="ECO:0000256" key="1">
    <source>
        <dbReference type="ARBA" id="ARBA00004141"/>
    </source>
</evidence>
<dbReference type="NCBIfam" id="TIGR00879">
    <property type="entry name" value="SP"/>
    <property type="match status" value="1"/>
</dbReference>
<reference evidence="10" key="1">
    <citation type="journal article" date="2021" name="Nat. Commun.">
        <title>Genetic determinants of endophytism in the Arabidopsis root mycobiome.</title>
        <authorList>
            <person name="Mesny F."/>
            <person name="Miyauchi S."/>
            <person name="Thiergart T."/>
            <person name="Pickel B."/>
            <person name="Atanasova L."/>
            <person name="Karlsson M."/>
            <person name="Huettel B."/>
            <person name="Barry K.W."/>
            <person name="Haridas S."/>
            <person name="Chen C."/>
            <person name="Bauer D."/>
            <person name="Andreopoulos W."/>
            <person name="Pangilinan J."/>
            <person name="LaButti K."/>
            <person name="Riley R."/>
            <person name="Lipzen A."/>
            <person name="Clum A."/>
            <person name="Drula E."/>
            <person name="Henrissat B."/>
            <person name="Kohler A."/>
            <person name="Grigoriev I.V."/>
            <person name="Martin F.M."/>
            <person name="Hacquard S."/>
        </authorList>
    </citation>
    <scope>NUCLEOTIDE SEQUENCE</scope>
    <source>
        <strain evidence="10">MPI-CAGE-AT-0016</strain>
    </source>
</reference>
<feature type="transmembrane region" description="Helical" evidence="8">
    <location>
        <begin position="150"/>
        <end position="174"/>
    </location>
</feature>
<accession>A0A8K0TEF4</accession>
<feature type="transmembrane region" description="Helical" evidence="8">
    <location>
        <begin position="126"/>
        <end position="144"/>
    </location>
</feature>
<feature type="transmembrane region" description="Helical" evidence="8">
    <location>
        <begin position="374"/>
        <end position="393"/>
    </location>
</feature>
<dbReference type="PANTHER" id="PTHR48022:SF70">
    <property type="entry name" value="MONOSACCHARIDE TRANSPORTER, PUTATIVE (AFU_ORTHOLOGUE AFUA_5G14540)-RELATED"/>
    <property type="match status" value="1"/>
</dbReference>
<dbReference type="InterPro" id="IPR003663">
    <property type="entry name" value="Sugar/inositol_transpt"/>
</dbReference>
<evidence type="ECO:0000313" key="10">
    <source>
        <dbReference type="EMBL" id="KAH7362388.1"/>
    </source>
</evidence>
<comment type="subcellular location">
    <subcellularLocation>
        <location evidence="1">Membrane</location>
        <topology evidence="1">Multi-pass membrane protein</topology>
    </subcellularLocation>
</comment>
<dbReference type="InterPro" id="IPR020846">
    <property type="entry name" value="MFS_dom"/>
</dbReference>
<dbReference type="PANTHER" id="PTHR48022">
    <property type="entry name" value="PLASTIDIC GLUCOSE TRANSPORTER 4"/>
    <property type="match status" value="1"/>
</dbReference>
<evidence type="ECO:0000259" key="9">
    <source>
        <dbReference type="PROSITE" id="PS50850"/>
    </source>
</evidence>
<feature type="transmembrane region" description="Helical" evidence="8">
    <location>
        <begin position="307"/>
        <end position="330"/>
    </location>
</feature>
<feature type="transmembrane region" description="Helical" evidence="8">
    <location>
        <begin position="446"/>
        <end position="464"/>
    </location>
</feature>
<evidence type="ECO:0000256" key="6">
    <source>
        <dbReference type="ARBA" id="ARBA00023136"/>
    </source>
</evidence>
<proteinExistence type="inferred from homology"/>
<keyword evidence="3 7" id="KW-0813">Transport</keyword>
<dbReference type="EMBL" id="JAGPXD010000003">
    <property type="protein sequence ID" value="KAH7362388.1"/>
    <property type="molecule type" value="Genomic_DNA"/>
</dbReference>
<keyword evidence="11" id="KW-1185">Reference proteome</keyword>
<feature type="transmembrane region" description="Helical" evidence="8">
    <location>
        <begin position="470"/>
        <end position="493"/>
    </location>
</feature>
<keyword evidence="4 8" id="KW-0812">Transmembrane</keyword>
<feature type="transmembrane region" description="Helical" evidence="8">
    <location>
        <begin position="52"/>
        <end position="70"/>
    </location>
</feature>
<dbReference type="PROSITE" id="PS50850">
    <property type="entry name" value="MFS"/>
    <property type="match status" value="1"/>
</dbReference>
<gene>
    <name evidence="10" type="ORF">B0T11DRAFT_310948</name>
</gene>
<dbReference type="Proteomes" id="UP000813385">
    <property type="component" value="Unassembled WGS sequence"/>
</dbReference>